<sequence>MTAIFALFTACSFSLAASEKALNQQALISGYQYQHHSRLFGENRRYMVSLPERYHMSNRHYASLYVVDADFQFQHVSAVVKNLARMGKLPPMIVVGIANQGSSDYLKSTTWPDPEDEAFGGAEKFQAYLKQELLPLIDSQYRTKGKKALSGYSLGGLFTLYSMMQPDTPFNAFLAMSPSAWFDGNSLPGKLEPLLKQGKLNAPVFISLAREEGMGVDKVVEVFEQSAPATLKWQYKHYPEENHFTTALPALYDGLQFLAPDYAIDGTDMLALGDYQQVLAHFKAQQKNWAGFRFEWLHAYQFSKYMFWSKQLAQVDNALLAIGKQFPESLTGVTIQLANGFNKRKNFKRVAQLLDQVKADGENLPGWHKQMSVYYQGVNKPDLARQHQQQAMKLAQQYQLESWEVWELK</sequence>
<dbReference type="GO" id="GO:0016787">
    <property type="term" value="F:hydrolase activity"/>
    <property type="evidence" value="ECO:0007669"/>
    <property type="project" value="UniProtKB-KW"/>
</dbReference>
<dbReference type="PANTHER" id="PTHR40841:SF2">
    <property type="entry name" value="SIDEROPHORE-DEGRADING ESTERASE (EUROFUNG)"/>
    <property type="match status" value="1"/>
</dbReference>
<dbReference type="InterPro" id="IPR052558">
    <property type="entry name" value="Siderophore_Hydrolase_D"/>
</dbReference>
<proteinExistence type="inferred from homology"/>
<keyword evidence="5" id="KW-1185">Reference proteome</keyword>
<evidence type="ECO:0000256" key="2">
    <source>
        <dbReference type="ARBA" id="ARBA00022801"/>
    </source>
</evidence>
<dbReference type="InterPro" id="IPR029058">
    <property type="entry name" value="AB_hydrolase_fold"/>
</dbReference>
<keyword evidence="2 4" id="KW-0378">Hydrolase</keyword>
<dbReference type="Proteomes" id="UP001215231">
    <property type="component" value="Chromosome"/>
</dbReference>
<dbReference type="EMBL" id="CP059693">
    <property type="protein sequence ID" value="WDE14688.1"/>
    <property type="molecule type" value="Genomic_DNA"/>
</dbReference>
<feature type="signal peptide" evidence="3">
    <location>
        <begin position="1"/>
        <end position="16"/>
    </location>
</feature>
<evidence type="ECO:0000256" key="3">
    <source>
        <dbReference type="SAM" id="SignalP"/>
    </source>
</evidence>
<gene>
    <name evidence="4" type="ORF">H3N35_27195</name>
</gene>
<feature type="chain" id="PRO_5045897865" evidence="3">
    <location>
        <begin position="17"/>
        <end position="409"/>
    </location>
</feature>
<organism evidence="4 5">
    <name type="scientific">Thalassomonas haliotis</name>
    <dbReference type="NCBI Taxonomy" id="485448"/>
    <lineage>
        <taxon>Bacteria</taxon>
        <taxon>Pseudomonadati</taxon>
        <taxon>Pseudomonadota</taxon>
        <taxon>Gammaproteobacteria</taxon>
        <taxon>Alteromonadales</taxon>
        <taxon>Colwelliaceae</taxon>
        <taxon>Thalassomonas</taxon>
    </lineage>
</organism>
<evidence type="ECO:0000313" key="4">
    <source>
        <dbReference type="EMBL" id="WDE14688.1"/>
    </source>
</evidence>
<dbReference type="Pfam" id="PF00756">
    <property type="entry name" value="Esterase"/>
    <property type="match status" value="1"/>
</dbReference>
<dbReference type="SUPFAM" id="SSF53474">
    <property type="entry name" value="alpha/beta-Hydrolases"/>
    <property type="match status" value="1"/>
</dbReference>
<dbReference type="InterPro" id="IPR000801">
    <property type="entry name" value="Esterase-like"/>
</dbReference>
<dbReference type="Gene3D" id="3.40.50.1820">
    <property type="entry name" value="alpha/beta hydrolase"/>
    <property type="match status" value="1"/>
</dbReference>
<keyword evidence="3" id="KW-0732">Signal</keyword>
<reference evidence="4 5" key="1">
    <citation type="journal article" date="2022" name="Mar. Drugs">
        <title>Bioassay-Guided Fractionation Leads to the Detection of Cholic Acid Generated by the Rare Thalassomonas sp.</title>
        <authorList>
            <person name="Pheiffer F."/>
            <person name="Schneider Y.K."/>
            <person name="Hansen E.H."/>
            <person name="Andersen J.H."/>
            <person name="Isaksson J."/>
            <person name="Busche T."/>
            <person name="R C."/>
            <person name="Kalinowski J."/>
            <person name="Zyl L.V."/>
            <person name="Trindade M."/>
        </authorList>
    </citation>
    <scope>NUCLEOTIDE SEQUENCE [LARGE SCALE GENOMIC DNA]</scope>
    <source>
        <strain evidence="4 5">A5K-61T</strain>
    </source>
</reference>
<comment type="similarity">
    <text evidence="1">Belongs to the esterase D family.</text>
</comment>
<dbReference type="PANTHER" id="PTHR40841">
    <property type="entry name" value="SIDEROPHORE TRIACETYLFUSARININE C ESTERASE"/>
    <property type="match status" value="1"/>
</dbReference>
<evidence type="ECO:0000313" key="5">
    <source>
        <dbReference type="Proteomes" id="UP001215231"/>
    </source>
</evidence>
<name>A0ABY7VMK6_9GAMM</name>
<protein>
    <submittedName>
        <fullName evidence="4">Alpha/beta hydrolase</fullName>
    </submittedName>
</protein>
<evidence type="ECO:0000256" key="1">
    <source>
        <dbReference type="ARBA" id="ARBA00005622"/>
    </source>
</evidence>
<accession>A0ABY7VMK6</accession>